<dbReference type="Proteomes" id="UP000248333">
    <property type="component" value="Unassembled WGS sequence"/>
</dbReference>
<evidence type="ECO:0000313" key="2">
    <source>
        <dbReference type="Proteomes" id="UP000248333"/>
    </source>
</evidence>
<proteinExistence type="predicted"/>
<sequence>MTSMLPYRRLPVEVDMVTRGAARWRMPCVANTDARRRWREQQFAEQRGRLHPDVAQGDLEGFALVRPDGSLTAEVVHVQWMDSHPAGPDTHVMVSFADGRNVEFAFDVPVVKVRAPDLQLVSRDDVRRAAPSGWGVDAERWDEG</sequence>
<dbReference type="AlphaFoldDB" id="A0A318NIB7"/>
<accession>A0A318NIB7</accession>
<name>A0A318NIB7_9ACTN</name>
<keyword evidence="2" id="KW-1185">Reference proteome</keyword>
<evidence type="ECO:0000313" key="1">
    <source>
        <dbReference type="EMBL" id="PYC66893.1"/>
    </source>
</evidence>
<dbReference type="EMBL" id="PYBV01000030">
    <property type="protein sequence ID" value="PYC66893.1"/>
    <property type="molecule type" value="Genomic_DNA"/>
</dbReference>
<organism evidence="1 2">
    <name type="scientific">Micromonospora arborensis</name>
    <dbReference type="NCBI Taxonomy" id="2116518"/>
    <lineage>
        <taxon>Bacteria</taxon>
        <taxon>Bacillati</taxon>
        <taxon>Actinomycetota</taxon>
        <taxon>Actinomycetes</taxon>
        <taxon>Micromonosporales</taxon>
        <taxon>Micromonosporaceae</taxon>
        <taxon>Micromonospora</taxon>
    </lineage>
</organism>
<gene>
    <name evidence="1" type="ORF">C7C45_23700</name>
</gene>
<comment type="caution">
    <text evidence="1">The sequence shown here is derived from an EMBL/GenBank/DDBJ whole genome shotgun (WGS) entry which is preliminary data.</text>
</comment>
<dbReference type="OrthoDB" id="3391354at2"/>
<reference evidence="1 2" key="1">
    <citation type="submission" date="2018-03" db="EMBL/GenBank/DDBJ databases">
        <title>Bioinformatic expansion and discovery of thiopeptide antibiotics.</title>
        <authorList>
            <person name="Schwalen C.J."/>
            <person name="Hudson G.A."/>
            <person name="Mitchell D.A."/>
        </authorList>
    </citation>
    <scope>NUCLEOTIDE SEQUENCE [LARGE SCALE GENOMIC DNA]</scope>
    <source>
        <strain evidence="1 2">NRRL 8041</strain>
    </source>
</reference>
<dbReference type="RefSeq" id="WP_110565895.1">
    <property type="nucleotide sequence ID" value="NZ_PYBV01000030.1"/>
</dbReference>
<protein>
    <submittedName>
        <fullName evidence="1">Uncharacterized protein</fullName>
    </submittedName>
</protein>